<sequence length="79" mass="8825">MFIPPRDKDFEAAWALTNIASGTSENTKVVIDHGVVPVFVRLLGSPSDDVREQVYVPDNNPKNHCALLHILIILLDPYK</sequence>
<evidence type="ECO:0000313" key="2">
    <source>
        <dbReference type="Proteomes" id="UP001062846"/>
    </source>
</evidence>
<dbReference type="Proteomes" id="UP001062846">
    <property type="component" value="Chromosome 7"/>
</dbReference>
<gene>
    <name evidence="1" type="ORF">RHMOL_Rhmol07G0000600</name>
</gene>
<reference evidence="1" key="1">
    <citation type="submission" date="2022-02" db="EMBL/GenBank/DDBJ databases">
        <title>Plant Genome Project.</title>
        <authorList>
            <person name="Zhang R.-G."/>
        </authorList>
    </citation>
    <scope>NUCLEOTIDE SEQUENCE</scope>
    <source>
        <strain evidence="1">AT1</strain>
    </source>
</reference>
<dbReference type="EMBL" id="CM046394">
    <property type="protein sequence ID" value="KAI8544890.1"/>
    <property type="molecule type" value="Genomic_DNA"/>
</dbReference>
<name>A0ACC0MVE4_RHOML</name>
<accession>A0ACC0MVE4</accession>
<keyword evidence="2" id="KW-1185">Reference proteome</keyword>
<proteinExistence type="predicted"/>
<protein>
    <submittedName>
        <fullName evidence="1">Uncharacterized protein</fullName>
    </submittedName>
</protein>
<organism evidence="1 2">
    <name type="scientific">Rhododendron molle</name>
    <name type="common">Chinese azalea</name>
    <name type="synonym">Azalea mollis</name>
    <dbReference type="NCBI Taxonomy" id="49168"/>
    <lineage>
        <taxon>Eukaryota</taxon>
        <taxon>Viridiplantae</taxon>
        <taxon>Streptophyta</taxon>
        <taxon>Embryophyta</taxon>
        <taxon>Tracheophyta</taxon>
        <taxon>Spermatophyta</taxon>
        <taxon>Magnoliopsida</taxon>
        <taxon>eudicotyledons</taxon>
        <taxon>Gunneridae</taxon>
        <taxon>Pentapetalae</taxon>
        <taxon>asterids</taxon>
        <taxon>Ericales</taxon>
        <taxon>Ericaceae</taxon>
        <taxon>Ericoideae</taxon>
        <taxon>Rhodoreae</taxon>
        <taxon>Rhododendron</taxon>
    </lineage>
</organism>
<evidence type="ECO:0000313" key="1">
    <source>
        <dbReference type="EMBL" id="KAI8544890.1"/>
    </source>
</evidence>
<comment type="caution">
    <text evidence="1">The sequence shown here is derived from an EMBL/GenBank/DDBJ whole genome shotgun (WGS) entry which is preliminary data.</text>
</comment>